<proteinExistence type="predicted"/>
<evidence type="ECO:0000313" key="3">
    <source>
        <dbReference type="Proteomes" id="UP000823941"/>
    </source>
</evidence>
<feature type="compositionally biased region" description="Acidic residues" evidence="1">
    <location>
        <begin position="34"/>
        <end position="49"/>
    </location>
</feature>
<gene>
    <name evidence="2" type="ORF">JYU34_022725</name>
</gene>
<sequence length="105" mass="11118">MKPKSSIGMVIHGSEQNMSAYGAAGPHVYPDAGPEPEEQWADEAAETEVDAPPPRPSSLVIEAPPPAPAPAPEPSPGAGAAAPRRDSQVTDQGYFDVKFYHNKLW</sequence>
<dbReference type="Proteomes" id="UP000823941">
    <property type="component" value="Unassembled WGS sequence"/>
</dbReference>
<evidence type="ECO:0000313" key="2">
    <source>
        <dbReference type="EMBL" id="KAG7294891.1"/>
    </source>
</evidence>
<name>A0ABQ7PPH4_PLUXY</name>
<accession>A0ABQ7PPH4</accession>
<feature type="region of interest" description="Disordered" evidence="1">
    <location>
        <begin position="18"/>
        <end position="89"/>
    </location>
</feature>
<evidence type="ECO:0000256" key="1">
    <source>
        <dbReference type="SAM" id="MobiDB-lite"/>
    </source>
</evidence>
<feature type="compositionally biased region" description="Pro residues" evidence="1">
    <location>
        <begin position="63"/>
        <end position="75"/>
    </location>
</feature>
<dbReference type="EMBL" id="JAHIBW010000096">
    <property type="protein sequence ID" value="KAG7294891.1"/>
    <property type="molecule type" value="Genomic_DNA"/>
</dbReference>
<reference evidence="2 3" key="1">
    <citation type="submission" date="2021-06" db="EMBL/GenBank/DDBJ databases">
        <title>A haploid diamondback moth (Plutella xylostella L.) genome assembly resolves 31 chromosomes and identifies a diamide resistance mutation.</title>
        <authorList>
            <person name="Ward C.M."/>
            <person name="Perry K.D."/>
            <person name="Baker G."/>
            <person name="Powis K."/>
            <person name="Heckel D.G."/>
            <person name="Baxter S.W."/>
        </authorList>
    </citation>
    <scope>NUCLEOTIDE SEQUENCE [LARGE SCALE GENOMIC DNA]</scope>
    <source>
        <strain evidence="2 3">LV</strain>
        <tissue evidence="2">Single pupa</tissue>
    </source>
</reference>
<keyword evidence="3" id="KW-1185">Reference proteome</keyword>
<organism evidence="2 3">
    <name type="scientific">Plutella xylostella</name>
    <name type="common">Diamondback moth</name>
    <name type="synonym">Plutella maculipennis</name>
    <dbReference type="NCBI Taxonomy" id="51655"/>
    <lineage>
        <taxon>Eukaryota</taxon>
        <taxon>Metazoa</taxon>
        <taxon>Ecdysozoa</taxon>
        <taxon>Arthropoda</taxon>
        <taxon>Hexapoda</taxon>
        <taxon>Insecta</taxon>
        <taxon>Pterygota</taxon>
        <taxon>Neoptera</taxon>
        <taxon>Endopterygota</taxon>
        <taxon>Lepidoptera</taxon>
        <taxon>Glossata</taxon>
        <taxon>Ditrysia</taxon>
        <taxon>Yponomeutoidea</taxon>
        <taxon>Plutellidae</taxon>
        <taxon>Plutella</taxon>
    </lineage>
</organism>
<protein>
    <submittedName>
        <fullName evidence="2">Uncharacterized protein</fullName>
    </submittedName>
</protein>
<comment type="caution">
    <text evidence="2">The sequence shown here is derived from an EMBL/GenBank/DDBJ whole genome shotgun (WGS) entry which is preliminary data.</text>
</comment>